<evidence type="ECO:0000313" key="2">
    <source>
        <dbReference type="Proteomes" id="UP001237642"/>
    </source>
</evidence>
<dbReference type="InterPro" id="IPR015947">
    <property type="entry name" value="PUA-like_sf"/>
</dbReference>
<gene>
    <name evidence="1" type="ORF">POM88_035536</name>
</gene>
<protein>
    <submittedName>
        <fullName evidence="1">Uncharacterized protein</fullName>
    </submittedName>
</protein>
<reference evidence="1" key="1">
    <citation type="submission" date="2023-02" db="EMBL/GenBank/DDBJ databases">
        <title>Genome of toxic invasive species Heracleum sosnowskyi carries increased number of genes despite the absence of recent whole-genome duplications.</title>
        <authorList>
            <person name="Schelkunov M."/>
            <person name="Shtratnikova V."/>
            <person name="Makarenko M."/>
            <person name="Klepikova A."/>
            <person name="Omelchenko D."/>
            <person name="Novikova G."/>
            <person name="Obukhova E."/>
            <person name="Bogdanov V."/>
            <person name="Penin A."/>
            <person name="Logacheva M."/>
        </authorList>
    </citation>
    <scope>NUCLEOTIDE SEQUENCE</scope>
    <source>
        <strain evidence="1">Hsosn_3</strain>
        <tissue evidence="1">Leaf</tissue>
    </source>
</reference>
<evidence type="ECO:0000313" key="1">
    <source>
        <dbReference type="EMBL" id="KAK1369444.1"/>
    </source>
</evidence>
<dbReference type="SUPFAM" id="SSF88697">
    <property type="entry name" value="PUA domain-like"/>
    <property type="match status" value="1"/>
</dbReference>
<dbReference type="Proteomes" id="UP001237642">
    <property type="component" value="Unassembled WGS sequence"/>
</dbReference>
<dbReference type="EMBL" id="JAUIZM010000008">
    <property type="protein sequence ID" value="KAK1369444.1"/>
    <property type="molecule type" value="Genomic_DNA"/>
</dbReference>
<proteinExistence type="predicted"/>
<accession>A0AAD8HLN3</accession>
<keyword evidence="2" id="KW-1185">Reference proteome</keyword>
<name>A0AAD8HLN3_9APIA</name>
<comment type="caution">
    <text evidence="1">The sequence shown here is derived from an EMBL/GenBank/DDBJ whole genome shotgun (WGS) entry which is preliminary data.</text>
</comment>
<sequence>MAFVDGSSVQADILTTNQRIISLRLQSSLAVAVVLSGCYEDGQGGNDNLGNKRQIKHQELTGGNLALKDDQLTPDCGQENTLKPGDVIQCRELYKKRTRRRLLELDDASIGHLLNHYKLVSPNCNTALRA</sequence>
<reference evidence="1" key="2">
    <citation type="submission" date="2023-05" db="EMBL/GenBank/DDBJ databases">
        <authorList>
            <person name="Schelkunov M.I."/>
        </authorList>
    </citation>
    <scope>NUCLEOTIDE SEQUENCE</scope>
    <source>
        <strain evidence="1">Hsosn_3</strain>
        <tissue evidence="1">Leaf</tissue>
    </source>
</reference>
<dbReference type="AlphaFoldDB" id="A0AAD8HLN3"/>
<dbReference type="Gene3D" id="2.20.28.30">
    <property type="entry name" value="RNA polymerase ii, chain L"/>
    <property type="match status" value="1"/>
</dbReference>
<organism evidence="1 2">
    <name type="scientific">Heracleum sosnowskyi</name>
    <dbReference type="NCBI Taxonomy" id="360622"/>
    <lineage>
        <taxon>Eukaryota</taxon>
        <taxon>Viridiplantae</taxon>
        <taxon>Streptophyta</taxon>
        <taxon>Embryophyta</taxon>
        <taxon>Tracheophyta</taxon>
        <taxon>Spermatophyta</taxon>
        <taxon>Magnoliopsida</taxon>
        <taxon>eudicotyledons</taxon>
        <taxon>Gunneridae</taxon>
        <taxon>Pentapetalae</taxon>
        <taxon>asterids</taxon>
        <taxon>campanulids</taxon>
        <taxon>Apiales</taxon>
        <taxon>Apiaceae</taxon>
        <taxon>Apioideae</taxon>
        <taxon>apioid superclade</taxon>
        <taxon>Tordylieae</taxon>
        <taxon>Tordyliinae</taxon>
        <taxon>Heracleum</taxon>
    </lineage>
</organism>